<name>A0A2S2DTV5_9BACT</name>
<dbReference type="PANTHER" id="PTHR34595">
    <property type="entry name" value="BLR5612 PROTEIN"/>
    <property type="match status" value="1"/>
</dbReference>
<evidence type="ECO:0000259" key="1">
    <source>
        <dbReference type="Pfam" id="PF04168"/>
    </source>
</evidence>
<dbReference type="EMBL" id="CP029346">
    <property type="protein sequence ID" value="AWL08813.1"/>
    <property type="molecule type" value="Genomic_DNA"/>
</dbReference>
<keyword evidence="3" id="KW-1185">Reference proteome</keyword>
<dbReference type="PANTHER" id="PTHR34595:SF7">
    <property type="entry name" value="SLL1039 PROTEIN"/>
    <property type="match status" value="1"/>
</dbReference>
<dbReference type="AlphaFoldDB" id="A0A2S2DTV5"/>
<dbReference type="Proteomes" id="UP000245468">
    <property type="component" value="Chromosome"/>
</dbReference>
<reference evidence="3" key="1">
    <citation type="submission" date="2018-05" db="EMBL/GenBank/DDBJ databases">
        <title>Pseudarcicella sp. HME7025 Genome sequencing and assembly.</title>
        <authorList>
            <person name="Kim H."/>
            <person name="Kang H."/>
            <person name="Joh K."/>
        </authorList>
    </citation>
    <scope>NUCLEOTIDE SEQUENCE [LARGE SCALE GENOMIC DNA]</scope>
    <source>
        <strain evidence="3">HME7025</strain>
    </source>
</reference>
<evidence type="ECO:0000313" key="3">
    <source>
        <dbReference type="Proteomes" id="UP000245468"/>
    </source>
</evidence>
<dbReference type="Pfam" id="PF04168">
    <property type="entry name" value="Alpha-E"/>
    <property type="match status" value="1"/>
</dbReference>
<accession>A0A2S2DTV5</accession>
<dbReference type="OrthoDB" id="9803532at2"/>
<dbReference type="InterPro" id="IPR051680">
    <property type="entry name" value="ATP-dep_Glu-Cys_Ligase-2"/>
</dbReference>
<organism evidence="2 3">
    <name type="scientific">Aquirufa nivalisilvae</name>
    <dbReference type="NCBI Taxonomy" id="2516557"/>
    <lineage>
        <taxon>Bacteria</taxon>
        <taxon>Pseudomonadati</taxon>
        <taxon>Bacteroidota</taxon>
        <taxon>Cytophagia</taxon>
        <taxon>Cytophagales</taxon>
        <taxon>Flectobacillaceae</taxon>
        <taxon>Aquirufa</taxon>
    </lineage>
</organism>
<proteinExistence type="predicted"/>
<evidence type="ECO:0000313" key="2">
    <source>
        <dbReference type="EMBL" id="AWL08813.1"/>
    </source>
</evidence>
<dbReference type="KEGG" id="psez:HME7025_00944"/>
<feature type="domain" description="DUF403" evidence="1">
    <location>
        <begin position="1"/>
        <end position="314"/>
    </location>
</feature>
<sequence>MLSRVANSIYWMNRYIERADNYARFISVNFNLALDLPPNVPEQWEPLIVATADHFNFFEHYSEASRENVLHYMTFDIKNPNSIISCLYCARENARTIRESISKEMWEYVNQIYWKVKDKVEGSKNWEISRYQGFLEEIKSGSQLFYGIVDSTITRGEAWHFGQLGKLLERADKTTRFLDVKYFTLLPDVNEIGSPLDLLLWSAVLKSVSAYNMFRQQYKVVNPTHIVEFLILDKNFPRSVVHCLKEAQASLYDISGTSSDNGFSNPAEKKLSKLLSEVEFTEIDDILNTGLHQYLDNFQIKNNEVGETIFNTYFDLKPVS</sequence>
<gene>
    <name evidence="2" type="ORF">HME7025_00944</name>
</gene>
<dbReference type="InterPro" id="IPR007296">
    <property type="entry name" value="DUF403"/>
</dbReference>
<dbReference type="RefSeq" id="WP_109322538.1">
    <property type="nucleotide sequence ID" value="NZ_CP029346.1"/>
</dbReference>
<protein>
    <recommendedName>
        <fullName evidence="1">DUF403 domain-containing protein</fullName>
    </recommendedName>
</protein>